<dbReference type="EMBL" id="HAAD01002156">
    <property type="protein sequence ID" value="CDG68388.1"/>
    <property type="molecule type" value="mRNA"/>
</dbReference>
<evidence type="ECO:0000256" key="5">
    <source>
        <dbReference type="ARBA" id="ARBA00023136"/>
    </source>
</evidence>
<dbReference type="PANTHER" id="PTHR28668">
    <property type="entry name" value="TRANSMEMBRANE PROTEIN 234"/>
    <property type="match status" value="1"/>
</dbReference>
<comment type="similarity">
    <text evidence="2">Belongs to the TMEM234 family.</text>
</comment>
<dbReference type="GO" id="GO:0016020">
    <property type="term" value="C:membrane"/>
    <property type="evidence" value="ECO:0007669"/>
    <property type="project" value="UniProtKB-SubCell"/>
</dbReference>
<reference evidence="7" key="1">
    <citation type="journal article" date="2013" name="Genome Biol. Evol.">
        <title>Punctuated emergences of genetic and phenotypic innovations in eumetazoan, bilaterian, euteleostome, and hominidae ancestors.</title>
        <authorList>
            <person name="Wenger Y."/>
            <person name="Galliot B."/>
        </authorList>
    </citation>
    <scope>NUCLEOTIDE SEQUENCE</scope>
    <source>
        <tissue evidence="7">Whole animals</tissue>
    </source>
</reference>
<comment type="subcellular location">
    <subcellularLocation>
        <location evidence="1">Membrane</location>
        <topology evidence="1">Multi-pass membrane protein</topology>
    </subcellularLocation>
</comment>
<keyword evidence="5 6" id="KW-0472">Membrane</keyword>
<gene>
    <name evidence="7" type="primary">TMEM234</name>
</gene>
<protein>
    <submittedName>
        <fullName evidence="7">Transmembrane protein 234</fullName>
    </submittedName>
</protein>
<name>T2M7W5_HYDVU</name>
<dbReference type="OMA" id="IMMISDT"/>
<sequence length="122" mass="13539">MDIAIIKMVIVAFLWGVTNPFLRKGSLQTNNSELTCFPCSYLRRLVLFLNWRCFLPFALNQCGSIIYMITLGSLHLSITVPVVNGLTLLITVWVGILLHEKINTEVILGSALIIFGVTCVGI</sequence>
<dbReference type="InterPro" id="IPR037185">
    <property type="entry name" value="EmrE-like"/>
</dbReference>
<keyword evidence="3 6" id="KW-0812">Transmembrane</keyword>
<dbReference type="SUPFAM" id="SSF103481">
    <property type="entry name" value="Multidrug resistance efflux transporter EmrE"/>
    <property type="match status" value="1"/>
</dbReference>
<evidence type="ECO:0000313" key="7">
    <source>
        <dbReference type="EMBL" id="CDG68388.1"/>
    </source>
</evidence>
<feature type="transmembrane region" description="Helical" evidence="6">
    <location>
        <begin position="53"/>
        <end position="72"/>
    </location>
</feature>
<organism evidence="7">
    <name type="scientific">Hydra vulgaris</name>
    <name type="common">Hydra</name>
    <name type="synonym">Hydra attenuata</name>
    <dbReference type="NCBI Taxonomy" id="6087"/>
    <lineage>
        <taxon>Eukaryota</taxon>
        <taxon>Metazoa</taxon>
        <taxon>Cnidaria</taxon>
        <taxon>Hydrozoa</taxon>
        <taxon>Hydroidolina</taxon>
        <taxon>Anthoathecata</taxon>
        <taxon>Aplanulata</taxon>
        <taxon>Hydridae</taxon>
        <taxon>Hydra</taxon>
    </lineage>
</organism>
<dbReference type="Gene3D" id="1.10.3730.20">
    <property type="match status" value="1"/>
</dbReference>
<evidence type="ECO:0000256" key="1">
    <source>
        <dbReference type="ARBA" id="ARBA00004141"/>
    </source>
</evidence>
<evidence type="ECO:0000256" key="2">
    <source>
        <dbReference type="ARBA" id="ARBA00005977"/>
    </source>
</evidence>
<dbReference type="PANTHER" id="PTHR28668:SF1">
    <property type="entry name" value="TRANSMEMBRANE PROTEIN 234"/>
    <property type="match status" value="1"/>
</dbReference>
<evidence type="ECO:0000256" key="3">
    <source>
        <dbReference type="ARBA" id="ARBA00022692"/>
    </source>
</evidence>
<proteinExistence type="evidence at transcript level"/>
<dbReference type="InterPro" id="IPR018908">
    <property type="entry name" value="TMEM234"/>
</dbReference>
<evidence type="ECO:0000256" key="4">
    <source>
        <dbReference type="ARBA" id="ARBA00022989"/>
    </source>
</evidence>
<evidence type="ECO:0000256" key="6">
    <source>
        <dbReference type="SAM" id="Phobius"/>
    </source>
</evidence>
<feature type="transmembrane region" description="Helical" evidence="6">
    <location>
        <begin position="78"/>
        <end position="98"/>
    </location>
</feature>
<accession>T2M7W5</accession>
<dbReference type="AlphaFoldDB" id="T2M7W5"/>
<keyword evidence="4 6" id="KW-1133">Transmembrane helix</keyword>
<dbReference type="Pfam" id="PF10639">
    <property type="entry name" value="TMEM234"/>
    <property type="match status" value="1"/>
</dbReference>